<keyword evidence="1" id="KW-0732">Signal</keyword>
<evidence type="ECO:0000256" key="1">
    <source>
        <dbReference type="SAM" id="SignalP"/>
    </source>
</evidence>
<dbReference type="Proteomes" id="UP000644147">
    <property type="component" value="Unassembled WGS sequence"/>
</dbReference>
<dbReference type="RefSeq" id="WP_200506830.1">
    <property type="nucleotide sequence ID" value="NZ_JAEHFX010000007.1"/>
</dbReference>
<name>A0ABS1C3L3_9BACT</name>
<organism evidence="2 3">
    <name type="scientific">Adhaeribacter terrigena</name>
    <dbReference type="NCBI Taxonomy" id="2793070"/>
    <lineage>
        <taxon>Bacteria</taxon>
        <taxon>Pseudomonadati</taxon>
        <taxon>Bacteroidota</taxon>
        <taxon>Cytophagia</taxon>
        <taxon>Cytophagales</taxon>
        <taxon>Hymenobacteraceae</taxon>
        <taxon>Adhaeribacter</taxon>
    </lineage>
</organism>
<evidence type="ECO:0000313" key="2">
    <source>
        <dbReference type="EMBL" id="MBK0403990.1"/>
    </source>
</evidence>
<protein>
    <submittedName>
        <fullName evidence="2">T9SS type A sorting domain-containing protein</fullName>
    </submittedName>
</protein>
<evidence type="ECO:0000313" key="3">
    <source>
        <dbReference type="Proteomes" id="UP000644147"/>
    </source>
</evidence>
<dbReference type="EMBL" id="JAEHFX010000007">
    <property type="protein sequence ID" value="MBK0403990.1"/>
    <property type="molecule type" value="Genomic_DNA"/>
</dbReference>
<gene>
    <name evidence="2" type="ORF">I5M27_13425</name>
</gene>
<accession>A0ABS1C3L3</accession>
<sequence>MRSDFQTKILKALLLLPLLLSSGKSFAQGYDFVYHDYAAPASNLVDHGFTFNLYRNCNPVPGSFQTGPVAYTLDNGSPVYDTYSWNPIVSFGNPFCSSVTAACTSTGPLNYQNAEVKFTFTPKANIAAPGLHTLQTKFGVTGFGNFEAANMGGTYAIEPIALNKVSAGMINRAPKFINPPVIFANVNQLISYSTAAIDMDGDSLVYNLQSLGPWAGYAPGFTYLDPITASPALSLNSRTGNITFKPTAYNATAGLGATENKYMVGLEVEEYRKISGQMTLIGTIQRCIMVNVFSDPNNTPALTATRNGSIIAPNTYIDVNPGATITLDFSASDLDASNIISLVSNIQNIISQATFTSTPGQSPNSGQISWTPTSADVRDEPYYFNVSAIDGACPYPGTFTNTYGIRVRNITGITSDCFGAASFQVYPNPFTVKVNFRISSVTKAESIFIYNLLGQQIDEIAIPKTASAEHSITWENAGKHAAGTYVAKLITESKTIQTLKFTKLQ</sequence>
<reference evidence="2 3" key="1">
    <citation type="submission" date="2020-12" db="EMBL/GenBank/DDBJ databases">
        <title>Bacterial novel species Adhaeribacter sp. BT258 isolated from soil.</title>
        <authorList>
            <person name="Jung H.-Y."/>
        </authorList>
    </citation>
    <scope>NUCLEOTIDE SEQUENCE [LARGE SCALE GENOMIC DNA]</scope>
    <source>
        <strain evidence="2 3">BT258</strain>
    </source>
</reference>
<keyword evidence="3" id="KW-1185">Reference proteome</keyword>
<dbReference type="InterPro" id="IPR026444">
    <property type="entry name" value="Secre_tail"/>
</dbReference>
<comment type="caution">
    <text evidence="2">The sequence shown here is derived from an EMBL/GenBank/DDBJ whole genome shotgun (WGS) entry which is preliminary data.</text>
</comment>
<feature type="chain" id="PRO_5045991275" evidence="1">
    <location>
        <begin position="28"/>
        <end position="505"/>
    </location>
</feature>
<feature type="signal peptide" evidence="1">
    <location>
        <begin position="1"/>
        <end position="27"/>
    </location>
</feature>
<proteinExistence type="predicted"/>
<dbReference type="NCBIfam" id="TIGR04183">
    <property type="entry name" value="Por_Secre_tail"/>
    <property type="match status" value="1"/>
</dbReference>